<proteinExistence type="predicted"/>
<dbReference type="InterPro" id="IPR036047">
    <property type="entry name" value="F-box-like_dom_sf"/>
</dbReference>
<dbReference type="SMART" id="SM00256">
    <property type="entry name" value="FBOX"/>
    <property type="match status" value="1"/>
</dbReference>
<dbReference type="EMBL" id="SEOQ01000014">
    <property type="protein sequence ID" value="TFY72457.1"/>
    <property type="molecule type" value="Genomic_DNA"/>
</dbReference>
<evidence type="ECO:0000313" key="2">
    <source>
        <dbReference type="EMBL" id="TFY72457.1"/>
    </source>
</evidence>
<dbReference type="SUPFAM" id="SSF81383">
    <property type="entry name" value="F-box domain"/>
    <property type="match status" value="1"/>
</dbReference>
<protein>
    <recommendedName>
        <fullName evidence="1">F-box domain-containing protein</fullName>
    </recommendedName>
</protein>
<reference evidence="2 3" key="1">
    <citation type="submission" date="2019-02" db="EMBL/GenBank/DDBJ databases">
        <title>Genome sequencing of the rare red list fungi Dentipellis fragilis.</title>
        <authorList>
            <person name="Buettner E."/>
            <person name="Kellner H."/>
        </authorList>
    </citation>
    <scope>NUCLEOTIDE SEQUENCE [LARGE SCALE GENOMIC DNA]</scope>
    <source>
        <strain evidence="2 3">DSM 105465</strain>
    </source>
</reference>
<dbReference type="OrthoDB" id="3211970at2759"/>
<comment type="caution">
    <text evidence="2">The sequence shown here is derived from an EMBL/GenBank/DDBJ whole genome shotgun (WGS) entry which is preliminary data.</text>
</comment>
<dbReference type="InterPro" id="IPR001810">
    <property type="entry name" value="F-box_dom"/>
</dbReference>
<dbReference type="Proteomes" id="UP000298327">
    <property type="component" value="Unassembled WGS sequence"/>
</dbReference>
<organism evidence="2 3">
    <name type="scientific">Dentipellis fragilis</name>
    <dbReference type="NCBI Taxonomy" id="205917"/>
    <lineage>
        <taxon>Eukaryota</taxon>
        <taxon>Fungi</taxon>
        <taxon>Dikarya</taxon>
        <taxon>Basidiomycota</taxon>
        <taxon>Agaricomycotina</taxon>
        <taxon>Agaricomycetes</taxon>
        <taxon>Russulales</taxon>
        <taxon>Hericiaceae</taxon>
        <taxon>Dentipellis</taxon>
    </lineage>
</organism>
<gene>
    <name evidence="2" type="ORF">EVG20_g544</name>
</gene>
<keyword evidence="3" id="KW-1185">Reference proteome</keyword>
<feature type="domain" description="F-box" evidence="1">
    <location>
        <begin position="19"/>
        <end position="65"/>
    </location>
</feature>
<dbReference type="Gene3D" id="1.20.1280.50">
    <property type="match status" value="1"/>
</dbReference>
<name>A0A4Y9ZEP8_9AGAM</name>
<accession>A0A4Y9ZEP8</accession>
<dbReference type="CDD" id="cd22146">
    <property type="entry name" value="F-box_ScMFB1-like"/>
    <property type="match status" value="1"/>
</dbReference>
<dbReference type="AlphaFoldDB" id="A0A4Y9ZEP8"/>
<evidence type="ECO:0000259" key="1">
    <source>
        <dbReference type="PROSITE" id="PS50181"/>
    </source>
</evidence>
<sequence length="572" mass="62068">MRIPSVCTPSAFEMESTQPSPFLRIPAEIIFAISAFLDIPDVLTLRKTCSFLSLLSRDKGLWLEHLRSQQFSLPLPRKARNYELSTSLSANEIESIVTTAQKVEAAWPLERPTVTLLDGIPADKVCPDILYLTVLADTWVLCVYGNGSIALWDISIRVGEAHHSRPPLCWQLWGRDPWTSAIATVDPLHDAIFLAVTGTQNRSIPGSATVLMRIPLKTGTAPECLAADSDIPTLRETEFNDVDTLFGADAQIVRAIDPVQQLIAFSRSMYIDVVHWPSNTGITIDTHMEDLEQLWNGIIGLHDTAFPRLVILLRAIVAWPTMSLWETTNPPRNPLGGHPPTRQLSREIHVPWHDIPRRVHLIADMPCIASRRGPAPMCSLSFVAHDILRGVFHYHTQIDSPSAGGTSSPPPPLLRVKLAGAHDMSTGIPGFISAAALGPQGCRGVWIERTKNVTARRVCVFSAYPSQSDPAGSGAVPVETKRPLAEVPGRHISPDEEGEGGIGPAQAAGIIGGTPTVTPIVIHARTVYEPMSDVACGAAALPILAEDLTMVAFSEVSGRIVMGTRTGKVQVI</sequence>
<dbReference type="PROSITE" id="PS50181">
    <property type="entry name" value="FBOX"/>
    <property type="match status" value="1"/>
</dbReference>
<evidence type="ECO:0000313" key="3">
    <source>
        <dbReference type="Proteomes" id="UP000298327"/>
    </source>
</evidence>